<keyword evidence="1" id="KW-0812">Transmembrane</keyword>
<keyword evidence="1" id="KW-0472">Membrane</keyword>
<dbReference type="EMBL" id="LCCC01000018">
    <property type="protein sequence ID" value="KKS23822.1"/>
    <property type="molecule type" value="Genomic_DNA"/>
</dbReference>
<evidence type="ECO:0000256" key="1">
    <source>
        <dbReference type="SAM" id="Phobius"/>
    </source>
</evidence>
<sequence length="196" mass="22557">MKEFIKRNFAILFAFILPIVLIIVVALSTYLPSLFLSTDYNFVYTSCTDGTNYYYSYNCDNYLQKRYSVVNNKFTVNTVDPVQDSDKDKIPDIKENYAARIFLHDTKKNESREITLAEAEALMLNSLLTSPDSVTVSSNYNNGGDFFFPFGGNSSSYGYYLMKGRSKSKLNLINSSDRYYYQNNFQFIGWVLPGRN</sequence>
<comment type="caution">
    <text evidence="2">The sequence shown here is derived from an EMBL/GenBank/DDBJ whole genome shotgun (WGS) entry which is preliminary data.</text>
</comment>
<feature type="transmembrane region" description="Helical" evidence="1">
    <location>
        <begin position="9"/>
        <end position="31"/>
    </location>
</feature>
<dbReference type="Proteomes" id="UP000033949">
    <property type="component" value="Unassembled WGS sequence"/>
</dbReference>
<proteinExistence type="predicted"/>
<organism evidence="2 3">
    <name type="scientific">Candidatus Nomurabacteria bacterium GW2011_GWC2_41_8</name>
    <dbReference type="NCBI Taxonomy" id="1618755"/>
    <lineage>
        <taxon>Bacteria</taxon>
        <taxon>Candidatus Nomuraibacteriota</taxon>
    </lineage>
</organism>
<evidence type="ECO:0000313" key="3">
    <source>
        <dbReference type="Proteomes" id="UP000033949"/>
    </source>
</evidence>
<gene>
    <name evidence="2" type="ORF">UU82_C0018G0007</name>
</gene>
<dbReference type="AlphaFoldDB" id="A0A0G0XHA4"/>
<name>A0A0G0XHA4_9BACT</name>
<protein>
    <submittedName>
        <fullName evidence="2">Uncharacterized protein</fullName>
    </submittedName>
</protein>
<accession>A0A0G0XHA4</accession>
<keyword evidence="1" id="KW-1133">Transmembrane helix</keyword>
<evidence type="ECO:0000313" key="2">
    <source>
        <dbReference type="EMBL" id="KKS23822.1"/>
    </source>
</evidence>
<reference evidence="2 3" key="1">
    <citation type="journal article" date="2015" name="Nature">
        <title>rRNA introns, odd ribosomes, and small enigmatic genomes across a large radiation of phyla.</title>
        <authorList>
            <person name="Brown C.T."/>
            <person name="Hug L.A."/>
            <person name="Thomas B.C."/>
            <person name="Sharon I."/>
            <person name="Castelle C.J."/>
            <person name="Singh A."/>
            <person name="Wilkins M.J."/>
            <person name="Williams K.H."/>
            <person name="Banfield J.F."/>
        </authorList>
    </citation>
    <scope>NUCLEOTIDE SEQUENCE [LARGE SCALE GENOMIC DNA]</scope>
</reference>